<sequence>MGCSCCLTAGRDSVRAEGRIMPILTIDCDLLSIDDETLVRGLGRSMGIYKGAGRMTSEQVLFGAVAISEGWTSY</sequence>
<reference evidence="1" key="1">
    <citation type="submission" date="2022-11" db="EMBL/GenBank/DDBJ databases">
        <title>Genome Resource of Sclerotinia nivalis Strain SnTB1, a Plant Pathogen Isolated from American Ginseng.</title>
        <authorList>
            <person name="Fan S."/>
        </authorList>
    </citation>
    <scope>NUCLEOTIDE SEQUENCE</scope>
    <source>
        <strain evidence="1">SnTB1</strain>
    </source>
</reference>
<accession>A0A9X0ARB5</accession>
<dbReference type="EMBL" id="JAPEIS010000004">
    <property type="protein sequence ID" value="KAJ8067028.1"/>
    <property type="molecule type" value="Genomic_DNA"/>
</dbReference>
<dbReference type="OrthoDB" id="3535113at2759"/>
<dbReference type="Proteomes" id="UP001152300">
    <property type="component" value="Unassembled WGS sequence"/>
</dbReference>
<proteinExistence type="predicted"/>
<protein>
    <submittedName>
        <fullName evidence="1">Uncharacterized protein</fullName>
    </submittedName>
</protein>
<gene>
    <name evidence="1" type="ORF">OCU04_004408</name>
</gene>
<name>A0A9X0ARB5_9HELO</name>
<evidence type="ECO:0000313" key="2">
    <source>
        <dbReference type="Proteomes" id="UP001152300"/>
    </source>
</evidence>
<organism evidence="1 2">
    <name type="scientific">Sclerotinia nivalis</name>
    <dbReference type="NCBI Taxonomy" id="352851"/>
    <lineage>
        <taxon>Eukaryota</taxon>
        <taxon>Fungi</taxon>
        <taxon>Dikarya</taxon>
        <taxon>Ascomycota</taxon>
        <taxon>Pezizomycotina</taxon>
        <taxon>Leotiomycetes</taxon>
        <taxon>Helotiales</taxon>
        <taxon>Sclerotiniaceae</taxon>
        <taxon>Sclerotinia</taxon>
    </lineage>
</organism>
<keyword evidence="2" id="KW-1185">Reference proteome</keyword>
<comment type="caution">
    <text evidence="1">The sequence shown here is derived from an EMBL/GenBank/DDBJ whole genome shotgun (WGS) entry which is preliminary data.</text>
</comment>
<evidence type="ECO:0000313" key="1">
    <source>
        <dbReference type="EMBL" id="KAJ8067028.1"/>
    </source>
</evidence>
<dbReference type="AlphaFoldDB" id="A0A9X0ARB5"/>